<dbReference type="RefSeq" id="WP_109620725.1">
    <property type="nucleotide sequence ID" value="NZ_QGDO01000005.1"/>
</dbReference>
<gene>
    <name evidence="3" type="ORF">BC781_105273</name>
</gene>
<dbReference type="Pfam" id="PF00801">
    <property type="entry name" value="PKD"/>
    <property type="match status" value="1"/>
</dbReference>
<dbReference type="InterPro" id="IPR013783">
    <property type="entry name" value="Ig-like_fold"/>
</dbReference>
<dbReference type="Gene3D" id="2.60.40.10">
    <property type="entry name" value="Immunoglobulins"/>
    <property type="match status" value="1"/>
</dbReference>
<dbReference type="InterPro" id="IPR000601">
    <property type="entry name" value="PKD_dom"/>
</dbReference>
<dbReference type="SMART" id="SM00089">
    <property type="entry name" value="PKD"/>
    <property type="match status" value="1"/>
</dbReference>
<keyword evidence="4" id="KW-1185">Reference proteome</keyword>
<evidence type="ECO:0000313" key="4">
    <source>
        <dbReference type="Proteomes" id="UP000245535"/>
    </source>
</evidence>
<reference evidence="3 4" key="1">
    <citation type="submission" date="2018-03" db="EMBL/GenBank/DDBJ databases">
        <title>Genomic Encyclopedia of Archaeal and Bacterial Type Strains, Phase II (KMG-II): from individual species to whole genera.</title>
        <authorList>
            <person name="Goeker M."/>
        </authorList>
    </citation>
    <scope>NUCLEOTIDE SEQUENCE [LARGE SCALE GENOMIC DNA]</scope>
    <source>
        <strain evidence="3 4">DSM 28229</strain>
    </source>
</reference>
<dbReference type="Proteomes" id="UP000245535">
    <property type="component" value="Unassembled WGS sequence"/>
</dbReference>
<protein>
    <submittedName>
        <fullName evidence="3">PKD domain-containing protein</fullName>
    </submittedName>
</protein>
<sequence>MKIRYILQTFLLSLFVLLHACDEGDDATPDVSASFVLTATDLPLGSTFEAVNTSQVGDVYEWNFGDGSPIQVDVSKTTMRYVYSLPGDYTVRLTVKNNSGEVLGNYKEEVSVFTYTVSRVELLQLPSMKQVLSDPEDENSELIEVAWDATNEGDAANPDLVTAFYNANTGEFSGISDFYENFNTANLPVEFEVSPMIFTYANYQFACFDLDDEDANEESTSEIMLVADIGDPFSQVVEENGTFKITLGEYVNVYLEKVTTLDDLQ</sequence>
<name>A0A315Z8F1_SEDFL</name>
<dbReference type="EMBL" id="QGDO01000005">
    <property type="protein sequence ID" value="PWJ40205.1"/>
    <property type="molecule type" value="Genomic_DNA"/>
</dbReference>
<dbReference type="SUPFAM" id="SSF49299">
    <property type="entry name" value="PKD domain"/>
    <property type="match status" value="1"/>
</dbReference>
<accession>A0A315Z8F1</accession>
<dbReference type="InterPro" id="IPR035986">
    <property type="entry name" value="PKD_dom_sf"/>
</dbReference>
<dbReference type="AlphaFoldDB" id="A0A315Z8F1"/>
<dbReference type="CDD" id="cd00146">
    <property type="entry name" value="PKD"/>
    <property type="match status" value="1"/>
</dbReference>
<evidence type="ECO:0000256" key="1">
    <source>
        <dbReference type="SAM" id="SignalP"/>
    </source>
</evidence>
<feature type="signal peptide" evidence="1">
    <location>
        <begin position="1"/>
        <end position="20"/>
    </location>
</feature>
<dbReference type="PROSITE" id="PS50093">
    <property type="entry name" value="PKD"/>
    <property type="match status" value="1"/>
</dbReference>
<feature type="chain" id="PRO_5016304878" evidence="1">
    <location>
        <begin position="21"/>
        <end position="265"/>
    </location>
</feature>
<dbReference type="OrthoDB" id="1488789at2"/>
<comment type="caution">
    <text evidence="3">The sequence shown here is derived from an EMBL/GenBank/DDBJ whole genome shotgun (WGS) entry which is preliminary data.</text>
</comment>
<dbReference type="InterPro" id="IPR022409">
    <property type="entry name" value="PKD/Chitinase_dom"/>
</dbReference>
<keyword evidence="1" id="KW-0732">Signal</keyword>
<evidence type="ECO:0000313" key="3">
    <source>
        <dbReference type="EMBL" id="PWJ40205.1"/>
    </source>
</evidence>
<proteinExistence type="predicted"/>
<organism evidence="3 4">
    <name type="scientific">Sediminitomix flava</name>
    <dbReference type="NCBI Taxonomy" id="379075"/>
    <lineage>
        <taxon>Bacteria</taxon>
        <taxon>Pseudomonadati</taxon>
        <taxon>Bacteroidota</taxon>
        <taxon>Cytophagia</taxon>
        <taxon>Cytophagales</taxon>
        <taxon>Flammeovirgaceae</taxon>
        <taxon>Sediminitomix</taxon>
    </lineage>
</organism>
<feature type="domain" description="PKD" evidence="2">
    <location>
        <begin position="29"/>
        <end position="100"/>
    </location>
</feature>
<evidence type="ECO:0000259" key="2">
    <source>
        <dbReference type="PROSITE" id="PS50093"/>
    </source>
</evidence>